<feature type="domain" description="C2H2-type" evidence="4">
    <location>
        <begin position="281"/>
        <end position="304"/>
    </location>
</feature>
<evidence type="ECO:0000256" key="3">
    <source>
        <dbReference type="SAM" id="Phobius"/>
    </source>
</evidence>
<dbReference type="GO" id="GO:0042765">
    <property type="term" value="C:GPI-anchor transamidase complex"/>
    <property type="evidence" value="ECO:0007669"/>
    <property type="project" value="InterPro"/>
</dbReference>
<dbReference type="OrthoDB" id="331263at2759"/>
<dbReference type="HOGENOM" id="CLU_504578_0_0_1"/>
<dbReference type="KEGG" id="cqu:CpipJ_CPIJ017654"/>
<name>B0XEJ1_CULQU</name>
<reference evidence="5" key="1">
    <citation type="submission" date="2007-03" db="EMBL/GenBank/DDBJ databases">
        <title>Annotation of Culex pipiens quinquefasciatus.</title>
        <authorList>
            <consortium name="The Broad Institute Genome Sequencing Platform"/>
            <person name="Atkinson P.W."/>
            <person name="Hemingway J."/>
            <person name="Christensen B.M."/>
            <person name="Higgs S."/>
            <person name="Kodira C."/>
            <person name="Hannick L."/>
            <person name="Megy K."/>
            <person name="O'Leary S."/>
            <person name="Pearson M."/>
            <person name="Haas B.J."/>
            <person name="Mauceli E."/>
            <person name="Wortman J.R."/>
            <person name="Lee N.H."/>
            <person name="Guigo R."/>
            <person name="Stanke M."/>
            <person name="Alvarado L."/>
            <person name="Amedeo P."/>
            <person name="Antoine C.H."/>
            <person name="Arensburger P."/>
            <person name="Bidwell S.L."/>
            <person name="Crawford M."/>
            <person name="Camaro F."/>
            <person name="Devon K."/>
            <person name="Engels R."/>
            <person name="Hammond M."/>
            <person name="Howarth C."/>
            <person name="Koehrsen M."/>
            <person name="Lawson D."/>
            <person name="Montgomery P."/>
            <person name="Nene V."/>
            <person name="Nusbaum C."/>
            <person name="Puiu D."/>
            <person name="Romero-Severson J."/>
            <person name="Severson D.W."/>
            <person name="Shumway M."/>
            <person name="Sisk P."/>
            <person name="Stolte C."/>
            <person name="Zeng Q."/>
            <person name="Eisenstadt E."/>
            <person name="Fraser-Liggett C."/>
            <person name="Strausberg R."/>
            <person name="Galagan J."/>
            <person name="Birren B."/>
            <person name="Collins F.H."/>
        </authorList>
    </citation>
    <scope>NUCLEOTIDE SEQUENCE [LARGE SCALE GENOMIC DNA]</scope>
    <source>
        <strain evidence="5">JHB</strain>
    </source>
</reference>
<dbReference type="EMBL" id="DS232835">
    <property type="protein sequence ID" value="EDS26018.1"/>
    <property type="molecule type" value="Genomic_DNA"/>
</dbReference>
<dbReference type="Gene3D" id="3.30.160.60">
    <property type="entry name" value="Classic Zinc Finger"/>
    <property type="match status" value="3"/>
</dbReference>
<keyword evidence="3" id="KW-1133">Transmembrane helix</keyword>
<feature type="compositionally biased region" description="Basic and acidic residues" evidence="2">
    <location>
        <begin position="521"/>
        <end position="540"/>
    </location>
</feature>
<dbReference type="VEuPathDB" id="VectorBase:CQUJHB015482"/>
<feature type="domain" description="C2H2-type" evidence="4">
    <location>
        <begin position="45"/>
        <end position="73"/>
    </location>
</feature>
<feature type="domain" description="C2H2-type" evidence="4">
    <location>
        <begin position="224"/>
        <end position="252"/>
    </location>
</feature>
<feature type="domain" description="C2H2-type" evidence="4">
    <location>
        <begin position="252"/>
        <end position="280"/>
    </location>
</feature>
<evidence type="ECO:0000256" key="2">
    <source>
        <dbReference type="SAM" id="MobiDB-lite"/>
    </source>
</evidence>
<gene>
    <name evidence="6" type="primary">6051662</name>
    <name evidence="5" type="ORF">CpipJ_CPIJ017654</name>
</gene>
<keyword evidence="1" id="KW-0862">Zinc</keyword>
<dbReference type="InParanoid" id="B0XEJ1"/>
<keyword evidence="7" id="KW-1185">Reference proteome</keyword>
<dbReference type="InterPro" id="IPR007245">
    <property type="entry name" value="PIG-T"/>
</dbReference>
<dbReference type="PANTHER" id="PTHR12959">
    <property type="entry name" value="GPI TRANSAMIDASE COMPONENT PIG-T-RELATED"/>
    <property type="match status" value="1"/>
</dbReference>
<dbReference type="EnsemblMetazoa" id="CPIJ017654-RA">
    <property type="protein sequence ID" value="CPIJ017654-PA"/>
    <property type="gene ID" value="CPIJ017654"/>
</dbReference>
<feature type="region of interest" description="Disordered" evidence="2">
    <location>
        <begin position="1"/>
        <end position="31"/>
    </location>
</feature>
<feature type="region of interest" description="Disordered" evidence="2">
    <location>
        <begin position="338"/>
        <end position="362"/>
    </location>
</feature>
<evidence type="ECO:0000313" key="7">
    <source>
        <dbReference type="Proteomes" id="UP000002320"/>
    </source>
</evidence>
<sequence>MNRRVDVVESENDDDDDEEAESSAVDDSPAHESELFQEIKAVDQRRCCSCLLIFPNESSLLEHAEQVHKVDDPPKEDAVNNKLCNVCYKLINKTNYVRHGRLPKTLFRCTACDDLFFSKKHVLKHYRWDHYRPRKCCTCKQTFKTVEALRQHSNEVHLPNKRKPDKNRPYGCNLCYKTFKNKGSRDNHRSRAFNYFSCSKCRKNFSLLRLLRLHEETHADPTVNVCPYCAKAFDDRIKCERHVRDVHEQSRHQCEPCGKAYKCRKTLIRHNIVEHGIPGPYACDRCPVSFALAGEVKDHRRKFHPDGVGSSEEQAMEMEEEGEASWECKLEVEEPKLVGFEDSEEEEEEEDDGAKHELSYIPGRQRERPSHLEIALTIPKRSTLELSIDFDYIFLKWQEYPPDASHGHYLQPSIISVLLPTARNYTSLPREAALFRDSFNATQPEGYFLQLRTEALLLTLPIPDFSMPYNVICLACTVVALAFGPIHNISTKKIVAKSKEPKDKPKWGQKIRGWFGKGKKKVEDGGEGSGDKTELVEGEK</sequence>
<feature type="domain" description="C2H2-type" evidence="4">
    <location>
        <begin position="134"/>
        <end position="162"/>
    </location>
</feature>
<keyword evidence="3" id="KW-0472">Membrane</keyword>
<dbReference type="STRING" id="7176.B0XEJ1"/>
<keyword evidence="1" id="KW-0863">Zinc-finger</keyword>
<dbReference type="Pfam" id="PF04113">
    <property type="entry name" value="Gpi16"/>
    <property type="match status" value="1"/>
</dbReference>
<dbReference type="PROSITE" id="PS50157">
    <property type="entry name" value="ZINC_FINGER_C2H2_2"/>
    <property type="match status" value="7"/>
</dbReference>
<reference evidence="6" key="2">
    <citation type="submission" date="2021-02" db="UniProtKB">
        <authorList>
            <consortium name="EnsemblMetazoa"/>
        </authorList>
    </citation>
    <scope>IDENTIFICATION</scope>
    <source>
        <strain evidence="6">JHB</strain>
    </source>
</reference>
<dbReference type="SUPFAM" id="SSF57667">
    <property type="entry name" value="beta-beta-alpha zinc fingers"/>
    <property type="match status" value="3"/>
</dbReference>
<feature type="domain" description="C2H2-type" evidence="4">
    <location>
        <begin position="196"/>
        <end position="223"/>
    </location>
</feature>
<keyword evidence="3" id="KW-0812">Transmembrane</keyword>
<dbReference type="SMART" id="SM00355">
    <property type="entry name" value="ZnF_C2H2"/>
    <property type="match status" value="8"/>
</dbReference>
<organism>
    <name type="scientific">Culex quinquefasciatus</name>
    <name type="common">Southern house mosquito</name>
    <name type="synonym">Culex pungens</name>
    <dbReference type="NCBI Taxonomy" id="7176"/>
    <lineage>
        <taxon>Eukaryota</taxon>
        <taxon>Metazoa</taxon>
        <taxon>Ecdysozoa</taxon>
        <taxon>Arthropoda</taxon>
        <taxon>Hexapoda</taxon>
        <taxon>Insecta</taxon>
        <taxon>Pterygota</taxon>
        <taxon>Neoptera</taxon>
        <taxon>Endopterygota</taxon>
        <taxon>Diptera</taxon>
        <taxon>Nematocera</taxon>
        <taxon>Culicoidea</taxon>
        <taxon>Culicidae</taxon>
        <taxon>Culicinae</taxon>
        <taxon>Culicini</taxon>
        <taxon>Culex</taxon>
        <taxon>Culex</taxon>
    </lineage>
</organism>
<accession>B0XEJ1</accession>
<dbReference type="Proteomes" id="UP000002320">
    <property type="component" value="Unassembled WGS sequence"/>
</dbReference>
<feature type="compositionally biased region" description="Acidic residues" evidence="2">
    <location>
        <begin position="341"/>
        <end position="352"/>
    </location>
</feature>
<dbReference type="InterPro" id="IPR036236">
    <property type="entry name" value="Znf_C2H2_sf"/>
</dbReference>
<proteinExistence type="predicted"/>
<dbReference type="VEuPathDB" id="VectorBase:CQUJHB010426"/>
<dbReference type="PROSITE" id="PS00028">
    <property type="entry name" value="ZINC_FINGER_C2H2_1"/>
    <property type="match status" value="7"/>
</dbReference>
<evidence type="ECO:0000259" key="4">
    <source>
        <dbReference type="PROSITE" id="PS50157"/>
    </source>
</evidence>
<keyword evidence="1" id="KW-0479">Metal-binding</keyword>
<dbReference type="eggNOG" id="KOG2407">
    <property type="taxonomic scope" value="Eukaryota"/>
</dbReference>
<dbReference type="InterPro" id="IPR013087">
    <property type="entry name" value="Znf_C2H2_type"/>
</dbReference>
<feature type="compositionally biased region" description="Acidic residues" evidence="2">
    <location>
        <begin position="8"/>
        <end position="21"/>
    </location>
</feature>
<protein>
    <recommendedName>
        <fullName evidence="4">C2H2-type domain-containing protein</fullName>
    </recommendedName>
</protein>
<evidence type="ECO:0000313" key="5">
    <source>
        <dbReference type="EMBL" id="EDS26018.1"/>
    </source>
</evidence>
<evidence type="ECO:0000256" key="1">
    <source>
        <dbReference type="PROSITE-ProRule" id="PRU00042"/>
    </source>
</evidence>
<dbReference type="GO" id="GO:0016255">
    <property type="term" value="P:attachment of GPI anchor to protein"/>
    <property type="evidence" value="ECO:0007669"/>
    <property type="project" value="InterPro"/>
</dbReference>
<dbReference type="AlphaFoldDB" id="B0XEJ1"/>
<feature type="compositionally biased region" description="Basic and acidic residues" evidence="2">
    <location>
        <begin position="353"/>
        <end position="362"/>
    </location>
</feature>
<evidence type="ECO:0000313" key="6">
    <source>
        <dbReference type="EnsemblMetazoa" id="CPIJ017654-PA"/>
    </source>
</evidence>
<dbReference type="GO" id="GO:0008270">
    <property type="term" value="F:zinc ion binding"/>
    <property type="evidence" value="ECO:0007669"/>
    <property type="project" value="UniProtKB-KW"/>
</dbReference>
<dbReference type="eggNOG" id="KOG1721">
    <property type="taxonomic scope" value="Eukaryota"/>
</dbReference>
<dbReference type="VEuPathDB" id="VectorBase:CPIJ017654"/>
<dbReference type="PANTHER" id="PTHR12959:SF11">
    <property type="entry name" value="GPI TRANSAMIDASE COMPONENT PIG-T"/>
    <property type="match status" value="1"/>
</dbReference>
<feature type="domain" description="C2H2-type" evidence="4">
    <location>
        <begin position="107"/>
        <end position="135"/>
    </location>
</feature>
<feature type="transmembrane region" description="Helical" evidence="3">
    <location>
        <begin position="467"/>
        <end position="489"/>
    </location>
</feature>
<feature type="region of interest" description="Disordered" evidence="2">
    <location>
        <begin position="517"/>
        <end position="540"/>
    </location>
</feature>